<dbReference type="Pfam" id="PF00612">
    <property type="entry name" value="IQ"/>
    <property type="match status" value="6"/>
</dbReference>
<dbReference type="Gene3D" id="1.25.10.10">
    <property type="entry name" value="Leucine-rich Repeat Variant"/>
    <property type="match status" value="1"/>
</dbReference>
<dbReference type="CDD" id="cd21223">
    <property type="entry name" value="CH_ASPM_rpt1"/>
    <property type="match status" value="1"/>
</dbReference>
<dbReference type="EMBL" id="JBJKBG010000004">
    <property type="protein sequence ID" value="KAL3742143.1"/>
    <property type="molecule type" value="Genomic_DNA"/>
</dbReference>
<feature type="repeat" description="ARM" evidence="5">
    <location>
        <begin position="1205"/>
        <end position="1252"/>
    </location>
</feature>
<feature type="domain" description="Calponin-homology (CH)" evidence="7">
    <location>
        <begin position="399"/>
        <end position="521"/>
    </location>
</feature>
<keyword evidence="2" id="KW-0963">Cytoplasm</keyword>
<dbReference type="InterPro" id="IPR011989">
    <property type="entry name" value="ARM-like"/>
</dbReference>
<feature type="compositionally biased region" description="Low complexity" evidence="6">
    <location>
        <begin position="54"/>
        <end position="72"/>
    </location>
</feature>
<evidence type="ECO:0000313" key="9">
    <source>
        <dbReference type="Proteomes" id="UP001634007"/>
    </source>
</evidence>
<name>A0ABD3KRX2_EUCGL</name>
<dbReference type="InterPro" id="IPR027417">
    <property type="entry name" value="P-loop_NTPase"/>
</dbReference>
<organism evidence="8 9">
    <name type="scientific">Eucalyptus globulus</name>
    <name type="common">Tasmanian blue gum</name>
    <dbReference type="NCBI Taxonomy" id="34317"/>
    <lineage>
        <taxon>Eukaryota</taxon>
        <taxon>Viridiplantae</taxon>
        <taxon>Streptophyta</taxon>
        <taxon>Embryophyta</taxon>
        <taxon>Tracheophyta</taxon>
        <taxon>Spermatophyta</taxon>
        <taxon>Magnoliopsida</taxon>
        <taxon>eudicotyledons</taxon>
        <taxon>Gunneridae</taxon>
        <taxon>Pentapetalae</taxon>
        <taxon>rosids</taxon>
        <taxon>malvids</taxon>
        <taxon>Myrtales</taxon>
        <taxon>Myrtaceae</taxon>
        <taxon>Myrtoideae</taxon>
        <taxon>Eucalypteae</taxon>
        <taxon>Eucalyptus</taxon>
    </lineage>
</organism>
<evidence type="ECO:0000256" key="5">
    <source>
        <dbReference type="PROSITE-ProRule" id="PRU00259"/>
    </source>
</evidence>
<dbReference type="InterPro" id="IPR016024">
    <property type="entry name" value="ARM-type_fold"/>
</dbReference>
<dbReference type="InterPro" id="IPR000225">
    <property type="entry name" value="Armadillo"/>
</dbReference>
<sequence length="1342" mass="153264">MESSDHPPSSSSLLKDISNFKTPSRPSHKPPALRSPDSRFFTASRHTPLPPPSSAARRAGRPSAAAPSAAARSRQKQSASRRRLRAFELEQSRSSRKAQLRKEQNLRTLARSLTAWLNYLLRHPRSCGCDLDSVGSGWRGDEGNAAKGKRGSWPEGGVGFDPAGPSPKRRRDLRWRNEEEDGDRSSEGLSNLRFDRLRDSLKEVCSFDDLKERMRVYLNLASCKEIFKVMTQVTKNIDEGRLKMKAHCPIVTDFGMKEKVIRILLCYNPLWLRIGLYIILGGESLLPNGDAESDQDIAFLKLVIERQFLSHEGLAKAYAYNKKVEGLYRPGYYESLGNVILKRFLLLVLALDRAKSQSSLPLKYGIDGLDGGSPLLFSLQSSIKSSSQMVNDFLSSDVMHGEGNLLAHLVIVGFKVSYQQCPLIEYDFRLTDVLEDLHDGVRLCRAIQLLKQDSSILLKLVVPADTMKKNVANCGIALQYLKQSGVPLKDEDGMTIEADDVACGDKELTLSLLWNMFLYLQLPLLIDKEILAEEVSRVRGVFVDKSIIHDCSLLDVILNWIQAICNSYGLKIDNLDSLIDGKAIWCLLDYYFRTELHHSCPLKDNDGARGEASVMAAADYTDAVHNFILSQKLTGLLGDFPEILQISDILEHHGVCNSRSVIILLVFLACHLVMKKNMDHLNFHKLLSCTCHVERRHSSHQRCLVNSSLAKEDADRLSNEALEAANRFKAIQAWWQSMAEKDFKSISNPQNSALDVFPISKSENKPKRDDAACLIQSRYRGMIERRKFLKIMDAVSLLQSATRAWLVVRQKMLLPRSFVTEVDEFLCGRGKSSETYGRYLLLIFYRHNFVKLRRSVLLIQQAARKWISQKCQRKEMSSTILRTKAASQIQLAWRNVCLRNSLNYKCCAAIKIQSYVRGWFLRREYLNQKQAALTIQSNFQRLRCRRLKQRAEITLKSAIIIQCYARRWLCQRWYSRCYQLIVQIQSWCRGWLIRKDFLARREAAIKIQSSARGLICWKALCNYRYAAIDIQSFVRGQITRKRLTGPLNSRTVNFSSTIQTSSGYSQNSKIKIPLSSILRLQRWWRRVLLQRLRSKSAIFIQSYARGWIAKRKAARERDRVVLIQSYWKGYLTRKESRAQVVDLRLRVQKAAENVDDNMRIINRLKAALSELLNIRSVTSILHTCATLDMATRHSQKCCEKLVEAGAIDKLLKLIRSMTRSIPDQEVLKHALSTLRNLARYAELLDVLIDSHGSIEIIFFELLRNKEDGFFIASELLKKICTRDKGAGALRKSPSLLKRLNGLVEELTRRVHNDKRNGRVIASKENTERRLKEAAELLKLMVC</sequence>
<dbReference type="PANTHER" id="PTHR22706">
    <property type="entry name" value="ASSEMBLY FACTOR FOR SPINDLE MICROTUBULES"/>
    <property type="match status" value="1"/>
</dbReference>
<dbReference type="PANTHER" id="PTHR22706:SF1">
    <property type="entry name" value="ASSEMBLY FACTOR FOR SPINDLE MICROTUBULES"/>
    <property type="match status" value="1"/>
</dbReference>
<gene>
    <name evidence="8" type="ORF">ACJRO7_017602</name>
</gene>
<dbReference type="Proteomes" id="UP001634007">
    <property type="component" value="Unassembled WGS sequence"/>
</dbReference>
<dbReference type="SMART" id="SM00015">
    <property type="entry name" value="IQ"/>
    <property type="match status" value="11"/>
</dbReference>
<feature type="region of interest" description="Disordered" evidence="6">
    <location>
        <begin position="142"/>
        <end position="187"/>
    </location>
</feature>
<dbReference type="SMART" id="SM00185">
    <property type="entry name" value="ARM"/>
    <property type="match status" value="1"/>
</dbReference>
<keyword evidence="3" id="KW-0677">Repeat</keyword>
<dbReference type="Pfam" id="PF00514">
    <property type="entry name" value="Arm"/>
    <property type="match status" value="1"/>
</dbReference>
<comment type="caution">
    <text evidence="8">The sequence shown here is derived from an EMBL/GenBank/DDBJ whole genome shotgun (WGS) entry which is preliminary data.</text>
</comment>
<dbReference type="InterPro" id="IPR001715">
    <property type="entry name" value="CH_dom"/>
</dbReference>
<dbReference type="GO" id="GO:0005737">
    <property type="term" value="C:cytoplasm"/>
    <property type="evidence" value="ECO:0007669"/>
    <property type="project" value="UniProtKB-SubCell"/>
</dbReference>
<keyword evidence="4" id="KW-0112">Calmodulin-binding</keyword>
<evidence type="ECO:0000259" key="7">
    <source>
        <dbReference type="PROSITE" id="PS50021"/>
    </source>
</evidence>
<dbReference type="InterPro" id="IPR036872">
    <property type="entry name" value="CH_dom_sf"/>
</dbReference>
<evidence type="ECO:0000256" key="6">
    <source>
        <dbReference type="SAM" id="MobiDB-lite"/>
    </source>
</evidence>
<feature type="region of interest" description="Disordered" evidence="6">
    <location>
        <begin position="1"/>
        <end position="103"/>
    </location>
</feature>
<evidence type="ECO:0000256" key="3">
    <source>
        <dbReference type="ARBA" id="ARBA00022737"/>
    </source>
</evidence>
<dbReference type="Gene3D" id="1.10.418.10">
    <property type="entry name" value="Calponin-like domain"/>
    <property type="match status" value="1"/>
</dbReference>
<dbReference type="InterPro" id="IPR000048">
    <property type="entry name" value="IQ_motif_EF-hand-BS"/>
</dbReference>
<feature type="compositionally biased region" description="Basic residues" evidence="6">
    <location>
        <begin position="73"/>
        <end position="84"/>
    </location>
</feature>
<dbReference type="SUPFAM" id="SSF48371">
    <property type="entry name" value="ARM repeat"/>
    <property type="match status" value="1"/>
</dbReference>
<dbReference type="GO" id="GO:0005516">
    <property type="term" value="F:calmodulin binding"/>
    <property type="evidence" value="ECO:0007669"/>
    <property type="project" value="UniProtKB-KW"/>
</dbReference>
<dbReference type="Gene3D" id="1.20.5.190">
    <property type="match status" value="5"/>
</dbReference>
<dbReference type="InterPro" id="IPR051185">
    <property type="entry name" value="ASPM"/>
</dbReference>
<accession>A0ABD3KRX2</accession>
<dbReference type="PROSITE" id="PS50176">
    <property type="entry name" value="ARM_REPEAT"/>
    <property type="match status" value="1"/>
</dbReference>
<dbReference type="PROSITE" id="PS50096">
    <property type="entry name" value="IQ"/>
    <property type="match status" value="6"/>
</dbReference>
<proteinExistence type="predicted"/>
<evidence type="ECO:0000313" key="8">
    <source>
        <dbReference type="EMBL" id="KAL3742143.1"/>
    </source>
</evidence>
<evidence type="ECO:0000256" key="4">
    <source>
        <dbReference type="ARBA" id="ARBA00022860"/>
    </source>
</evidence>
<evidence type="ECO:0000256" key="1">
    <source>
        <dbReference type="ARBA" id="ARBA00004496"/>
    </source>
</evidence>
<dbReference type="CDD" id="cd23767">
    <property type="entry name" value="IQCD"/>
    <property type="match status" value="1"/>
</dbReference>
<protein>
    <recommendedName>
        <fullName evidence="7">Calponin-homology (CH) domain-containing protein</fullName>
    </recommendedName>
</protein>
<keyword evidence="9" id="KW-1185">Reference proteome</keyword>
<dbReference type="SUPFAM" id="SSF47576">
    <property type="entry name" value="Calponin-homology domain, CH-domain"/>
    <property type="match status" value="1"/>
</dbReference>
<dbReference type="PROSITE" id="PS50021">
    <property type="entry name" value="CH"/>
    <property type="match status" value="1"/>
</dbReference>
<comment type="subcellular location">
    <subcellularLocation>
        <location evidence="1">Cytoplasm</location>
    </subcellularLocation>
</comment>
<reference evidence="8 9" key="1">
    <citation type="submission" date="2024-11" db="EMBL/GenBank/DDBJ databases">
        <title>Chromosome-level genome assembly of Eucalyptus globulus Labill. provides insights into its genome evolution.</title>
        <authorList>
            <person name="Li X."/>
        </authorList>
    </citation>
    <scope>NUCLEOTIDE SEQUENCE [LARGE SCALE GENOMIC DNA]</scope>
    <source>
        <strain evidence="8">CL2024</strain>
        <tissue evidence="8">Fresh tender leaves</tissue>
    </source>
</reference>
<evidence type="ECO:0000256" key="2">
    <source>
        <dbReference type="ARBA" id="ARBA00022490"/>
    </source>
</evidence>
<dbReference type="SUPFAM" id="SSF52540">
    <property type="entry name" value="P-loop containing nucleoside triphosphate hydrolases"/>
    <property type="match status" value="2"/>
</dbReference>